<dbReference type="RefSeq" id="WP_134117093.1">
    <property type="nucleotide sequence ID" value="NZ_SOEG01000016.1"/>
</dbReference>
<dbReference type="Proteomes" id="UP000295832">
    <property type="component" value="Unassembled WGS sequence"/>
</dbReference>
<evidence type="ECO:0000256" key="1">
    <source>
        <dbReference type="ARBA" id="ARBA00008522"/>
    </source>
</evidence>
<evidence type="ECO:0000313" key="3">
    <source>
        <dbReference type="EMBL" id="TDX51050.1"/>
    </source>
</evidence>
<dbReference type="STRING" id="926561.GCA_000379025_00567"/>
<dbReference type="HAMAP" id="MF_00489">
    <property type="entry name" value="UPF0178"/>
    <property type="match status" value="1"/>
</dbReference>
<dbReference type="InterPro" id="IPR003791">
    <property type="entry name" value="UPF0178"/>
</dbReference>
<keyword evidence="4" id="KW-1185">Reference proteome</keyword>
<dbReference type="Pfam" id="PF02639">
    <property type="entry name" value="DUF188"/>
    <property type="match status" value="1"/>
</dbReference>
<comment type="caution">
    <text evidence="3">The sequence shown here is derived from an EMBL/GenBank/DDBJ whole genome shotgun (WGS) entry which is preliminary data.</text>
</comment>
<reference evidence="3 4" key="1">
    <citation type="submission" date="2019-03" db="EMBL/GenBank/DDBJ databases">
        <title>Subsurface microbial communities from deep shales in Ohio and West Virginia, USA.</title>
        <authorList>
            <person name="Wrighton K."/>
        </authorList>
    </citation>
    <scope>NUCLEOTIDE SEQUENCE [LARGE SCALE GENOMIC DNA]</scope>
    <source>
        <strain evidence="3 4">MSL 6dP</strain>
    </source>
</reference>
<dbReference type="PANTHER" id="PTHR35146">
    <property type="entry name" value="UPF0178 PROTEIN YAII"/>
    <property type="match status" value="1"/>
</dbReference>
<accession>A0A4R8H8C2</accession>
<organism evidence="3 4">
    <name type="scientific">Orenia marismortui</name>
    <dbReference type="NCBI Taxonomy" id="46469"/>
    <lineage>
        <taxon>Bacteria</taxon>
        <taxon>Bacillati</taxon>
        <taxon>Bacillota</taxon>
        <taxon>Clostridia</taxon>
        <taxon>Halanaerobiales</taxon>
        <taxon>Halobacteroidaceae</taxon>
        <taxon>Orenia</taxon>
    </lineage>
</organism>
<dbReference type="NCBIfam" id="NF001095">
    <property type="entry name" value="PRK00124.1"/>
    <property type="match status" value="1"/>
</dbReference>
<dbReference type="AlphaFoldDB" id="A0A4R8H8C2"/>
<dbReference type="PANTHER" id="PTHR35146:SF1">
    <property type="entry name" value="UPF0178 PROTEIN YAII"/>
    <property type="match status" value="1"/>
</dbReference>
<evidence type="ECO:0000313" key="4">
    <source>
        <dbReference type="Proteomes" id="UP000295832"/>
    </source>
</evidence>
<gene>
    <name evidence="3" type="ORF">C7959_11627</name>
</gene>
<dbReference type="EMBL" id="SOEG01000016">
    <property type="protein sequence ID" value="TDX51050.1"/>
    <property type="molecule type" value="Genomic_DNA"/>
</dbReference>
<proteinExistence type="inferred from homology"/>
<sequence length="149" mass="16992">MKILVDGDSCPVKDIICNIGKEYGVQVLVFISTAHWAKNQEDVEYITVDSNYQEVDMKLINQVSPDDIVITNDYGLAALVLAKEAYSISAKGKIFKKDRIDYLLSRRHFAAKMRRQGKYLSKPSKYTKEDKEGFRLALTELIVKLLDNI</sequence>
<protein>
    <recommendedName>
        <fullName evidence="2">UPF0178 protein C7959_11627</fullName>
    </recommendedName>
</protein>
<evidence type="ECO:0000256" key="2">
    <source>
        <dbReference type="HAMAP-Rule" id="MF_00489"/>
    </source>
</evidence>
<name>A0A4R8H8C2_9FIRM</name>
<comment type="similarity">
    <text evidence="1 2">Belongs to the UPF0178 family.</text>
</comment>